<evidence type="ECO:0000256" key="1">
    <source>
        <dbReference type="SAM" id="MobiDB-lite"/>
    </source>
</evidence>
<dbReference type="InterPro" id="IPR002048">
    <property type="entry name" value="EF_hand_dom"/>
</dbReference>
<protein>
    <recommendedName>
        <fullName evidence="2">EF-hand domain-containing protein</fullName>
    </recommendedName>
</protein>
<evidence type="ECO:0000313" key="4">
    <source>
        <dbReference type="Proteomes" id="UP001280121"/>
    </source>
</evidence>
<accession>A0AAD9XT45</accession>
<proteinExistence type="predicted"/>
<dbReference type="GO" id="GO:0006897">
    <property type="term" value="P:endocytosis"/>
    <property type="evidence" value="ECO:0007669"/>
    <property type="project" value="TreeGrafter"/>
</dbReference>
<dbReference type="GO" id="GO:0016197">
    <property type="term" value="P:endosomal transport"/>
    <property type="evidence" value="ECO:0007669"/>
    <property type="project" value="TreeGrafter"/>
</dbReference>
<feature type="region of interest" description="Disordered" evidence="1">
    <location>
        <begin position="162"/>
        <end position="184"/>
    </location>
</feature>
<evidence type="ECO:0000259" key="2">
    <source>
        <dbReference type="PROSITE" id="PS50222"/>
    </source>
</evidence>
<sequence length="224" mass="24381">MVNAKLFGPAATKILPAQINLAAIPAPLANTMAAASPPQMGVATPVPSQNFSFRGPGVLPNVASCCEHIPHSTWVQQVIVQSSLSFASSGISVGAGNSTPDNSQTPWPKMKPSDVQNYSKVFMEVDMDRDERINREQMRNLFTSWRLPRGFKRRQLMGAQSLSHAAGLRPPSPASTPNADGATMYNQQRSTAPAMGDFFANQLDNGEQNCLNKRVYLTLKKDFF</sequence>
<dbReference type="GO" id="GO:0005634">
    <property type="term" value="C:nucleus"/>
    <property type="evidence" value="ECO:0007669"/>
    <property type="project" value="TreeGrafter"/>
</dbReference>
<dbReference type="PANTHER" id="PTHR11216:SF137">
    <property type="entry name" value="CALCIUM-BINDING EF HAND FAMILY PROTEIN"/>
    <property type="match status" value="1"/>
</dbReference>
<dbReference type="GO" id="GO:0005509">
    <property type="term" value="F:calcium ion binding"/>
    <property type="evidence" value="ECO:0007669"/>
    <property type="project" value="InterPro"/>
</dbReference>
<dbReference type="SUPFAM" id="SSF47473">
    <property type="entry name" value="EF-hand"/>
    <property type="match status" value="1"/>
</dbReference>
<name>A0AAD9XT45_9ROSI</name>
<dbReference type="GO" id="GO:0005886">
    <property type="term" value="C:plasma membrane"/>
    <property type="evidence" value="ECO:0007669"/>
    <property type="project" value="TreeGrafter"/>
</dbReference>
<feature type="domain" description="EF-hand" evidence="2">
    <location>
        <begin position="113"/>
        <end position="148"/>
    </location>
</feature>
<organism evidence="3 4">
    <name type="scientific">Dipteronia dyeriana</name>
    <dbReference type="NCBI Taxonomy" id="168575"/>
    <lineage>
        <taxon>Eukaryota</taxon>
        <taxon>Viridiplantae</taxon>
        <taxon>Streptophyta</taxon>
        <taxon>Embryophyta</taxon>
        <taxon>Tracheophyta</taxon>
        <taxon>Spermatophyta</taxon>
        <taxon>Magnoliopsida</taxon>
        <taxon>eudicotyledons</taxon>
        <taxon>Gunneridae</taxon>
        <taxon>Pentapetalae</taxon>
        <taxon>rosids</taxon>
        <taxon>malvids</taxon>
        <taxon>Sapindales</taxon>
        <taxon>Sapindaceae</taxon>
        <taxon>Hippocastanoideae</taxon>
        <taxon>Acereae</taxon>
        <taxon>Dipteronia</taxon>
    </lineage>
</organism>
<dbReference type="PROSITE" id="PS50222">
    <property type="entry name" value="EF_HAND_2"/>
    <property type="match status" value="1"/>
</dbReference>
<evidence type="ECO:0000313" key="3">
    <source>
        <dbReference type="EMBL" id="KAK2664986.1"/>
    </source>
</evidence>
<keyword evidence="4" id="KW-1185">Reference proteome</keyword>
<gene>
    <name evidence="3" type="ORF">Ddye_003560</name>
</gene>
<comment type="caution">
    <text evidence="3">The sequence shown here is derived from an EMBL/GenBank/DDBJ whole genome shotgun (WGS) entry which is preliminary data.</text>
</comment>
<dbReference type="AlphaFoldDB" id="A0AAD9XT45"/>
<dbReference type="EMBL" id="JANJYI010000001">
    <property type="protein sequence ID" value="KAK2664986.1"/>
    <property type="molecule type" value="Genomic_DNA"/>
</dbReference>
<dbReference type="Proteomes" id="UP001280121">
    <property type="component" value="Unassembled WGS sequence"/>
</dbReference>
<dbReference type="Gene3D" id="1.10.238.10">
    <property type="entry name" value="EF-hand"/>
    <property type="match status" value="1"/>
</dbReference>
<dbReference type="InterPro" id="IPR011992">
    <property type="entry name" value="EF-hand-dom_pair"/>
</dbReference>
<dbReference type="GO" id="GO:0005737">
    <property type="term" value="C:cytoplasm"/>
    <property type="evidence" value="ECO:0007669"/>
    <property type="project" value="TreeGrafter"/>
</dbReference>
<reference evidence="3" key="1">
    <citation type="journal article" date="2023" name="Plant J.">
        <title>Genome sequences and population genomics provide insights into the demographic history, inbreeding, and mutation load of two 'living fossil' tree species of Dipteronia.</title>
        <authorList>
            <person name="Feng Y."/>
            <person name="Comes H.P."/>
            <person name="Chen J."/>
            <person name="Zhu S."/>
            <person name="Lu R."/>
            <person name="Zhang X."/>
            <person name="Li P."/>
            <person name="Qiu J."/>
            <person name="Olsen K.M."/>
            <person name="Qiu Y."/>
        </authorList>
    </citation>
    <scope>NUCLEOTIDE SEQUENCE</scope>
    <source>
        <strain evidence="3">KIB01</strain>
    </source>
</reference>
<dbReference type="PANTHER" id="PTHR11216">
    <property type="entry name" value="EH DOMAIN"/>
    <property type="match status" value="1"/>
</dbReference>